<dbReference type="Proteomes" id="UP000887574">
    <property type="component" value="Unplaced"/>
</dbReference>
<dbReference type="InterPro" id="IPR012677">
    <property type="entry name" value="Nucleotide-bd_a/b_plait_sf"/>
</dbReference>
<keyword evidence="2" id="KW-1185">Reference proteome</keyword>
<organism evidence="2 3">
    <name type="scientific">Ditylenchus dipsaci</name>
    <dbReference type="NCBI Taxonomy" id="166011"/>
    <lineage>
        <taxon>Eukaryota</taxon>
        <taxon>Metazoa</taxon>
        <taxon>Ecdysozoa</taxon>
        <taxon>Nematoda</taxon>
        <taxon>Chromadorea</taxon>
        <taxon>Rhabditida</taxon>
        <taxon>Tylenchina</taxon>
        <taxon>Tylenchomorpha</taxon>
        <taxon>Sphaerularioidea</taxon>
        <taxon>Anguinidae</taxon>
        <taxon>Anguininae</taxon>
        <taxon>Ditylenchus</taxon>
    </lineage>
</organism>
<feature type="domain" description="Heterogeneous nuclear ribonucleoprotein L RRM" evidence="1">
    <location>
        <begin position="47"/>
        <end position="124"/>
    </location>
</feature>
<protein>
    <submittedName>
        <fullName evidence="3">RRM domain-containing protein</fullName>
    </submittedName>
</protein>
<sequence length="124" mass="14087">MQVEMRTENKRKVSLTISVAANHLERLFKMPVGSSCYADFSKSINLRFVNPEDASKIPSIRKIFENHAIKPKQSSIQEKNQLCSSGIVIFSTVEEAVKALILCNHAPIVEPYQKNSYIFQLRFA</sequence>
<evidence type="ECO:0000259" key="1">
    <source>
        <dbReference type="Pfam" id="PF22976"/>
    </source>
</evidence>
<proteinExistence type="predicted"/>
<dbReference type="InterPro" id="IPR055204">
    <property type="entry name" value="HNRNPL_RRM"/>
</dbReference>
<accession>A0A915DRI3</accession>
<dbReference type="Gene3D" id="3.30.70.330">
    <property type="match status" value="1"/>
</dbReference>
<dbReference type="AlphaFoldDB" id="A0A915DRI3"/>
<reference evidence="3" key="1">
    <citation type="submission" date="2022-11" db="UniProtKB">
        <authorList>
            <consortium name="WormBaseParasite"/>
        </authorList>
    </citation>
    <scope>IDENTIFICATION</scope>
</reference>
<dbReference type="WBParaSite" id="jg22372">
    <property type="protein sequence ID" value="jg22372"/>
    <property type="gene ID" value="jg22372"/>
</dbReference>
<name>A0A915DRI3_9BILA</name>
<evidence type="ECO:0000313" key="2">
    <source>
        <dbReference type="Proteomes" id="UP000887574"/>
    </source>
</evidence>
<evidence type="ECO:0000313" key="3">
    <source>
        <dbReference type="WBParaSite" id="jg22372"/>
    </source>
</evidence>
<dbReference type="Pfam" id="PF22976">
    <property type="entry name" value="RRM_10"/>
    <property type="match status" value="1"/>
</dbReference>